<feature type="transmembrane region" description="Helical" evidence="1">
    <location>
        <begin position="30"/>
        <end position="53"/>
    </location>
</feature>
<evidence type="ECO:0000313" key="2">
    <source>
        <dbReference type="EMBL" id="TLS37876.1"/>
    </source>
</evidence>
<keyword evidence="1" id="KW-0812">Transmembrane</keyword>
<dbReference type="Proteomes" id="UP000308230">
    <property type="component" value="Unassembled WGS sequence"/>
</dbReference>
<keyword evidence="3" id="KW-1185">Reference proteome</keyword>
<keyword evidence="1" id="KW-1133">Transmembrane helix</keyword>
<name>A0A5R9F6A3_9BACL</name>
<dbReference type="OrthoDB" id="2455856at2"/>
<dbReference type="RefSeq" id="WP_138125378.1">
    <property type="nucleotide sequence ID" value="NZ_SWLG01000005.1"/>
</dbReference>
<sequence length="215" mass="24137">MSHGVRFFYGITKPTRHFQTFKKETRERGFIWRFIVLLAVSSIVWAVTAVLNVQFAGTLPEYSYLSEGNQTNVLLTEFITGGITGIIIPLIAIAVGAILYWPFFQEVGFKKLFVLHTYTYVVFLIAACLQLPFIAALHVPNDYSPFSLGVLADLITNQSFILSFLYSITIFLGWIWIVQFFALKNAAKRSNVYTVLSIVGLTLAALLVYAGFQAL</sequence>
<proteinExistence type="predicted"/>
<protein>
    <recommendedName>
        <fullName evidence="4">Yip1 domain-containing protein</fullName>
    </recommendedName>
</protein>
<feature type="transmembrane region" description="Helical" evidence="1">
    <location>
        <begin position="113"/>
        <end position="139"/>
    </location>
</feature>
<feature type="transmembrane region" description="Helical" evidence="1">
    <location>
        <begin position="73"/>
        <end position="101"/>
    </location>
</feature>
<accession>A0A5R9F6A3</accession>
<evidence type="ECO:0000256" key="1">
    <source>
        <dbReference type="SAM" id="Phobius"/>
    </source>
</evidence>
<keyword evidence="1" id="KW-0472">Membrane</keyword>
<reference evidence="2 3" key="1">
    <citation type="submission" date="2019-04" db="EMBL/GenBank/DDBJ databases">
        <title>Bacillus caeni sp. nov., a bacterium isolated from mangrove sediment.</title>
        <authorList>
            <person name="Huang H."/>
            <person name="Mo K."/>
            <person name="Hu Y."/>
        </authorList>
    </citation>
    <scope>NUCLEOTIDE SEQUENCE [LARGE SCALE GENOMIC DNA]</scope>
    <source>
        <strain evidence="2 3">HB172195</strain>
    </source>
</reference>
<organism evidence="2 3">
    <name type="scientific">Exobacillus caeni</name>
    <dbReference type="NCBI Taxonomy" id="2574798"/>
    <lineage>
        <taxon>Bacteria</taxon>
        <taxon>Bacillati</taxon>
        <taxon>Bacillota</taxon>
        <taxon>Bacilli</taxon>
        <taxon>Bacillales</taxon>
        <taxon>Guptibacillaceae</taxon>
        <taxon>Exobacillus</taxon>
    </lineage>
</organism>
<dbReference type="EMBL" id="SWLG01000005">
    <property type="protein sequence ID" value="TLS37876.1"/>
    <property type="molecule type" value="Genomic_DNA"/>
</dbReference>
<evidence type="ECO:0000313" key="3">
    <source>
        <dbReference type="Proteomes" id="UP000308230"/>
    </source>
</evidence>
<feature type="transmembrane region" description="Helical" evidence="1">
    <location>
        <begin position="193"/>
        <end position="212"/>
    </location>
</feature>
<evidence type="ECO:0008006" key="4">
    <source>
        <dbReference type="Google" id="ProtNLM"/>
    </source>
</evidence>
<feature type="transmembrane region" description="Helical" evidence="1">
    <location>
        <begin position="159"/>
        <end position="181"/>
    </location>
</feature>
<comment type="caution">
    <text evidence="2">The sequence shown here is derived from an EMBL/GenBank/DDBJ whole genome shotgun (WGS) entry which is preliminary data.</text>
</comment>
<gene>
    <name evidence="2" type="ORF">FCL54_08645</name>
</gene>
<dbReference type="AlphaFoldDB" id="A0A5R9F6A3"/>